<feature type="signal peptide" evidence="1">
    <location>
        <begin position="1"/>
        <end position="21"/>
    </location>
</feature>
<name>A0A8J3JJJ2_9ACTN</name>
<evidence type="ECO:0000256" key="1">
    <source>
        <dbReference type="SAM" id="SignalP"/>
    </source>
</evidence>
<dbReference type="InterPro" id="IPR014262">
    <property type="entry name" value="HAF_rpt"/>
</dbReference>
<accession>A0A8J3JJJ2</accession>
<evidence type="ECO:0000313" key="2">
    <source>
        <dbReference type="EMBL" id="GIF80205.1"/>
    </source>
</evidence>
<comment type="caution">
    <text evidence="2">The sequence shown here is derived from an EMBL/GenBank/DDBJ whole genome shotgun (WGS) entry which is preliminary data.</text>
</comment>
<gene>
    <name evidence="2" type="ORF">Cba03nite_15540</name>
</gene>
<sequence>MSAAAAAVVLSVSLTAAPAAASGGLHAVDLGTLTGTCCSVAYDLNDQGVVVGASQVGTGENPPERAFRWRNGTMTDLGTLGGSSASAQAVNNNGWVVGYSLLADGVTTHAFLWRPALGMLDLGSLGADSVAVDVNDAGVVVGYYVDSGTLRGFRWANGVLTQLTTTSGHPFVPSGINRYGMVSGTAEDQPATWQAGTVRLYGLLGAEGTALNDYGDVAAVTGYPYYVPFVWRASDMNDPLFTPAATQFAGTTDINEARHVVGWRQDASGVRAVFWSPTGTPHLLPGLAPGAQSRAHAVNKHGQAVGQGNLNTTTGDYHAVLWTH</sequence>
<keyword evidence="1" id="KW-0732">Signal</keyword>
<dbReference type="NCBIfam" id="TIGR02913">
    <property type="entry name" value="HAF_rpt"/>
    <property type="match status" value="2"/>
</dbReference>
<dbReference type="AlphaFoldDB" id="A0A8J3JJJ2"/>
<evidence type="ECO:0008006" key="4">
    <source>
        <dbReference type="Google" id="ProtNLM"/>
    </source>
</evidence>
<organism evidence="2 3">
    <name type="scientific">Catellatospora bangladeshensis</name>
    <dbReference type="NCBI Taxonomy" id="310355"/>
    <lineage>
        <taxon>Bacteria</taxon>
        <taxon>Bacillati</taxon>
        <taxon>Actinomycetota</taxon>
        <taxon>Actinomycetes</taxon>
        <taxon>Micromonosporales</taxon>
        <taxon>Micromonosporaceae</taxon>
        <taxon>Catellatospora</taxon>
    </lineage>
</organism>
<keyword evidence="3" id="KW-1185">Reference proteome</keyword>
<proteinExistence type="predicted"/>
<protein>
    <recommendedName>
        <fullName evidence="4">HAF repeat-containing protein</fullName>
    </recommendedName>
</protein>
<dbReference type="Proteomes" id="UP000601223">
    <property type="component" value="Unassembled WGS sequence"/>
</dbReference>
<evidence type="ECO:0000313" key="3">
    <source>
        <dbReference type="Proteomes" id="UP000601223"/>
    </source>
</evidence>
<dbReference type="EMBL" id="BONF01000009">
    <property type="protein sequence ID" value="GIF80205.1"/>
    <property type="molecule type" value="Genomic_DNA"/>
</dbReference>
<feature type="chain" id="PRO_5035218953" description="HAF repeat-containing protein" evidence="1">
    <location>
        <begin position="22"/>
        <end position="324"/>
    </location>
</feature>
<reference evidence="2 3" key="1">
    <citation type="submission" date="2021-01" db="EMBL/GenBank/DDBJ databases">
        <title>Whole genome shotgun sequence of Catellatospora bangladeshensis NBRC 107357.</title>
        <authorList>
            <person name="Komaki H."/>
            <person name="Tamura T."/>
        </authorList>
    </citation>
    <scope>NUCLEOTIDE SEQUENCE [LARGE SCALE GENOMIC DNA]</scope>
    <source>
        <strain evidence="2 3">NBRC 107357</strain>
    </source>
</reference>